<sequence length="73" mass="7893">MMYINTPRVKDNVCGVGKLAGPCPTEISENNIDTITIPQGLFKAINEIAIPLNPSIGTDDKPNLPTELKSIAW</sequence>
<dbReference type="AlphaFoldDB" id="A0A3B0PV44"/>
<protein>
    <submittedName>
        <fullName evidence="1">Uncharacterized protein</fullName>
    </submittedName>
</protein>
<evidence type="ECO:0000313" key="1">
    <source>
        <dbReference type="EMBL" id="SYV95196.1"/>
    </source>
</evidence>
<gene>
    <name evidence="1" type="ORF">NCTC10115_01290</name>
</gene>
<accession>A0A3B0PV44</accession>
<dbReference type="Proteomes" id="UP000260136">
    <property type="component" value="Chromosome"/>
</dbReference>
<dbReference type="EMBL" id="LS991952">
    <property type="protein sequence ID" value="SYV95196.1"/>
    <property type="molecule type" value="Genomic_DNA"/>
</dbReference>
<proteinExistence type="predicted"/>
<evidence type="ECO:0000313" key="2">
    <source>
        <dbReference type="Proteomes" id="UP000260136"/>
    </source>
</evidence>
<reference evidence="2" key="1">
    <citation type="submission" date="2018-06" db="EMBL/GenBank/DDBJ databases">
        <authorList>
            <consortium name="Pathogen Informatics"/>
        </authorList>
    </citation>
    <scope>NUCLEOTIDE SEQUENCE [LARGE SCALE GENOMIC DNA]</scope>
    <source>
        <strain evidence="2">NCTC10115</strain>
    </source>
</reference>
<organism evidence="1 2">
    <name type="scientific">Mycoplasmoides gallisepticum</name>
    <name type="common">Mycoplasma gallisepticum</name>
    <dbReference type="NCBI Taxonomy" id="2096"/>
    <lineage>
        <taxon>Bacteria</taxon>
        <taxon>Bacillati</taxon>
        <taxon>Mycoplasmatota</taxon>
        <taxon>Mycoplasmoidales</taxon>
        <taxon>Mycoplasmoidaceae</taxon>
        <taxon>Mycoplasmoides</taxon>
    </lineage>
</organism>
<feature type="non-terminal residue" evidence="1">
    <location>
        <position position="73"/>
    </location>
</feature>
<name>A0A3B0PV44_MYCGL</name>